<feature type="repeat" description="PPR" evidence="1">
    <location>
        <begin position="361"/>
        <end position="395"/>
    </location>
</feature>
<dbReference type="PANTHER" id="PTHR47939:SF5">
    <property type="entry name" value="PENTACOTRIPEPTIDE-REPEAT REGION OF PRORP DOMAIN-CONTAINING PROTEIN"/>
    <property type="match status" value="1"/>
</dbReference>
<dbReference type="Gene3D" id="1.25.40.10">
    <property type="entry name" value="Tetratricopeptide repeat domain"/>
    <property type="match status" value="2"/>
</dbReference>
<dbReference type="EMBL" id="CAJVPQ010000294">
    <property type="protein sequence ID" value="CAG8467634.1"/>
    <property type="molecule type" value="Genomic_DNA"/>
</dbReference>
<proteinExistence type="predicted"/>
<dbReference type="NCBIfam" id="TIGR00756">
    <property type="entry name" value="PPR"/>
    <property type="match status" value="2"/>
</dbReference>
<comment type="caution">
    <text evidence="2">The sequence shown here is derived from an EMBL/GenBank/DDBJ whole genome shotgun (WGS) entry which is preliminary data.</text>
</comment>
<dbReference type="Proteomes" id="UP000789570">
    <property type="component" value="Unassembled WGS sequence"/>
</dbReference>
<dbReference type="AlphaFoldDB" id="A0A9N8VVA6"/>
<evidence type="ECO:0000313" key="3">
    <source>
        <dbReference type="Proteomes" id="UP000789570"/>
    </source>
</evidence>
<protein>
    <submittedName>
        <fullName evidence="2">5528_t:CDS:1</fullName>
    </submittedName>
</protein>
<evidence type="ECO:0000313" key="2">
    <source>
        <dbReference type="EMBL" id="CAG8467634.1"/>
    </source>
</evidence>
<dbReference type="InterPro" id="IPR002885">
    <property type="entry name" value="PPR_rpt"/>
</dbReference>
<dbReference type="InterPro" id="IPR050667">
    <property type="entry name" value="PPR-containing_protein"/>
</dbReference>
<dbReference type="PANTHER" id="PTHR47939">
    <property type="entry name" value="MEMBRANE-ASSOCIATED SALT-INDUCIBLE PROTEIN-LIKE"/>
    <property type="match status" value="1"/>
</dbReference>
<evidence type="ECO:0000256" key="1">
    <source>
        <dbReference type="PROSITE-ProRule" id="PRU00708"/>
    </source>
</evidence>
<sequence length="439" mass="50691">MSRLLLIADGRIICSKLPRTSLIKFQARCLAFTLSQDRKNIAKLDESTFSIIQKKHYTTESFNKVFKYCKNITQLENAVNRLFYKHHTPHPQTIREAFKACSRLIIQEHNKSPLNNFSVNSLSKDMSKYWIDVPSKTHTTDDVIRVANGMIERLDQNCKTTYVYNSYILVCGIAKRTDLAYAAYNEMLKTFVTLNVSTYKLLIFACANKLDLDRAFHTIDSSIDSIFFSVRTRVWVKTFMHLGVGALVAKCIIFALATVVQDINGLTMAGIGMGAFLSMRYAMHAIFKDVVVSENSIYDEKEHSDIDDTNLSSNLKLSEMRPKEIKRYMYTFLMSCLLRNEKFNEALIVFHQMADNHIPLDIISYNDLINSLCRMQNPTVALEAVIKFQEHGFRPTAQTFQHIVLSLKNRNCDERMRKTLYNLMRDNNVFFPDNCINKF</sequence>
<dbReference type="OrthoDB" id="185373at2759"/>
<dbReference type="InterPro" id="IPR011990">
    <property type="entry name" value="TPR-like_helical_dom_sf"/>
</dbReference>
<feature type="repeat" description="PPR" evidence="1">
    <location>
        <begin position="326"/>
        <end position="360"/>
    </location>
</feature>
<organism evidence="2 3">
    <name type="scientific">Funneliformis caledonium</name>
    <dbReference type="NCBI Taxonomy" id="1117310"/>
    <lineage>
        <taxon>Eukaryota</taxon>
        <taxon>Fungi</taxon>
        <taxon>Fungi incertae sedis</taxon>
        <taxon>Mucoromycota</taxon>
        <taxon>Glomeromycotina</taxon>
        <taxon>Glomeromycetes</taxon>
        <taxon>Glomerales</taxon>
        <taxon>Glomeraceae</taxon>
        <taxon>Funneliformis</taxon>
    </lineage>
</organism>
<gene>
    <name evidence="2" type="ORF">FCALED_LOCUS2058</name>
</gene>
<accession>A0A9N8VVA6</accession>
<reference evidence="2" key="1">
    <citation type="submission" date="2021-06" db="EMBL/GenBank/DDBJ databases">
        <authorList>
            <person name="Kallberg Y."/>
            <person name="Tangrot J."/>
            <person name="Rosling A."/>
        </authorList>
    </citation>
    <scope>NUCLEOTIDE SEQUENCE</scope>
    <source>
        <strain evidence="2">UK204</strain>
    </source>
</reference>
<name>A0A9N8VVA6_9GLOM</name>
<dbReference type="Pfam" id="PF13041">
    <property type="entry name" value="PPR_2"/>
    <property type="match status" value="1"/>
</dbReference>
<keyword evidence="3" id="KW-1185">Reference proteome</keyword>
<dbReference type="PROSITE" id="PS51375">
    <property type="entry name" value="PPR"/>
    <property type="match status" value="2"/>
</dbReference>